<evidence type="ECO:0000256" key="2">
    <source>
        <dbReference type="SAM" id="MobiDB-lite"/>
    </source>
</evidence>
<dbReference type="Ensembl" id="ENSACIT00000024702.1">
    <property type="protein sequence ID" value="ENSACIP00000024066.1"/>
    <property type="gene ID" value="ENSACIG00000018651.1"/>
</dbReference>
<feature type="compositionally biased region" description="Basic and acidic residues" evidence="2">
    <location>
        <begin position="870"/>
        <end position="884"/>
    </location>
</feature>
<dbReference type="AlphaFoldDB" id="A0A3Q0SLP9"/>
<feature type="compositionally biased region" description="Basic and acidic residues" evidence="2">
    <location>
        <begin position="294"/>
        <end position="314"/>
    </location>
</feature>
<dbReference type="SMART" id="SM00233">
    <property type="entry name" value="PH"/>
    <property type="match status" value="1"/>
</dbReference>
<feature type="coiled-coil region" evidence="1">
    <location>
        <begin position="695"/>
        <end position="722"/>
    </location>
</feature>
<feature type="domain" description="WW" evidence="4">
    <location>
        <begin position="11"/>
        <end position="44"/>
    </location>
</feature>
<dbReference type="FunFam" id="2.30.29.30:FF:000083">
    <property type="entry name" value="Pleckstrin homology domain-containing family A member 5"/>
    <property type="match status" value="1"/>
</dbReference>
<feature type="domain" description="PH" evidence="3">
    <location>
        <begin position="167"/>
        <end position="266"/>
    </location>
</feature>
<dbReference type="InterPro" id="IPR001849">
    <property type="entry name" value="PH_domain"/>
</dbReference>
<feature type="compositionally biased region" description="Polar residues" evidence="2">
    <location>
        <begin position="120"/>
        <end position="129"/>
    </location>
</feature>
<evidence type="ECO:0000313" key="5">
    <source>
        <dbReference type="Ensembl" id="ENSACIP00000024066.1"/>
    </source>
</evidence>
<feature type="region of interest" description="Disordered" evidence="2">
    <location>
        <begin position="865"/>
        <end position="990"/>
    </location>
</feature>
<feature type="domain" description="WW" evidence="4">
    <location>
        <begin position="56"/>
        <end position="89"/>
    </location>
</feature>
<feature type="compositionally biased region" description="Basic residues" evidence="2">
    <location>
        <begin position="145"/>
        <end position="154"/>
    </location>
</feature>
<dbReference type="Proteomes" id="UP000261340">
    <property type="component" value="Unplaced"/>
</dbReference>
<evidence type="ECO:0000259" key="3">
    <source>
        <dbReference type="PROSITE" id="PS50003"/>
    </source>
</evidence>
<reference evidence="5" key="1">
    <citation type="submission" date="2025-08" db="UniProtKB">
        <authorList>
            <consortium name="Ensembl"/>
        </authorList>
    </citation>
    <scope>IDENTIFICATION</scope>
</reference>
<dbReference type="GeneTree" id="ENSGT00940000155728"/>
<dbReference type="PROSITE" id="PS50020">
    <property type="entry name" value="WW_DOMAIN_2"/>
    <property type="match status" value="2"/>
</dbReference>
<dbReference type="SUPFAM" id="SSF51045">
    <property type="entry name" value="WW domain"/>
    <property type="match status" value="2"/>
</dbReference>
<accession>A0A3Q0SLP9</accession>
<feature type="compositionally biased region" description="Basic and acidic residues" evidence="2">
    <location>
        <begin position="323"/>
        <end position="346"/>
    </location>
</feature>
<feature type="compositionally biased region" description="Polar residues" evidence="2">
    <location>
        <begin position="972"/>
        <end position="985"/>
    </location>
</feature>
<feature type="compositionally biased region" description="Basic residues" evidence="2">
    <location>
        <begin position="955"/>
        <end position="970"/>
    </location>
</feature>
<organism evidence="5 6">
    <name type="scientific">Amphilophus citrinellus</name>
    <name type="common">Midas cichlid</name>
    <name type="synonym">Cichlasoma citrinellum</name>
    <dbReference type="NCBI Taxonomy" id="61819"/>
    <lineage>
        <taxon>Eukaryota</taxon>
        <taxon>Metazoa</taxon>
        <taxon>Chordata</taxon>
        <taxon>Craniata</taxon>
        <taxon>Vertebrata</taxon>
        <taxon>Euteleostomi</taxon>
        <taxon>Actinopterygii</taxon>
        <taxon>Neopterygii</taxon>
        <taxon>Teleostei</taxon>
        <taxon>Neoteleostei</taxon>
        <taxon>Acanthomorphata</taxon>
        <taxon>Ovalentaria</taxon>
        <taxon>Cichlomorphae</taxon>
        <taxon>Cichliformes</taxon>
        <taxon>Cichlidae</taxon>
        <taxon>New World cichlids</taxon>
        <taxon>Cichlasomatinae</taxon>
        <taxon>Heroini</taxon>
        <taxon>Amphilophus</taxon>
    </lineage>
</organism>
<evidence type="ECO:0000256" key="1">
    <source>
        <dbReference type="SAM" id="Coils"/>
    </source>
</evidence>
<dbReference type="Pfam" id="PF25541">
    <property type="entry name" value="TBCA_PH"/>
    <property type="match status" value="1"/>
</dbReference>
<feature type="compositionally biased region" description="Basic and acidic residues" evidence="2">
    <location>
        <begin position="920"/>
        <end position="930"/>
    </location>
</feature>
<feature type="region of interest" description="Disordered" evidence="2">
    <location>
        <begin position="109"/>
        <end position="163"/>
    </location>
</feature>
<dbReference type="Gene3D" id="2.20.70.10">
    <property type="match status" value="2"/>
</dbReference>
<dbReference type="PROSITE" id="PS01159">
    <property type="entry name" value="WW_DOMAIN_1"/>
    <property type="match status" value="1"/>
</dbReference>
<dbReference type="PANTHER" id="PTHR12752:SF3">
    <property type="entry name" value="PLECKSTRIN HOMOLOGY DOMAIN-CONTAINING FAMILY A MEMBER 5"/>
    <property type="match status" value="1"/>
</dbReference>
<reference evidence="5" key="2">
    <citation type="submission" date="2025-09" db="UniProtKB">
        <authorList>
            <consortium name="Ensembl"/>
        </authorList>
    </citation>
    <scope>IDENTIFICATION</scope>
</reference>
<dbReference type="PROSITE" id="PS50003">
    <property type="entry name" value="PH_DOMAIN"/>
    <property type="match status" value="1"/>
</dbReference>
<dbReference type="PANTHER" id="PTHR12752">
    <property type="entry name" value="PHOSPHOINOSITOL 3-PHOSPHATE-BINDING PROTEIN"/>
    <property type="match status" value="1"/>
</dbReference>
<protein>
    <submittedName>
        <fullName evidence="5">Pleckstrin homology domain containing A5</fullName>
    </submittedName>
</protein>
<dbReference type="SUPFAM" id="SSF50729">
    <property type="entry name" value="PH domain-like"/>
    <property type="match status" value="1"/>
</dbReference>
<dbReference type="STRING" id="61819.ENSACIP00000024066"/>
<dbReference type="Gene3D" id="2.30.29.30">
    <property type="entry name" value="Pleckstrin-homology domain (PH domain)/Phosphotyrosine-binding domain (PTB)"/>
    <property type="match status" value="1"/>
</dbReference>
<dbReference type="SMART" id="SM00456">
    <property type="entry name" value="WW"/>
    <property type="match status" value="2"/>
</dbReference>
<dbReference type="InterPro" id="IPR040392">
    <property type="entry name" value="PKHA4-7_PH"/>
</dbReference>
<dbReference type="CDD" id="cd13248">
    <property type="entry name" value="PH_PEPP1_2_3"/>
    <property type="match status" value="1"/>
</dbReference>
<sequence length="1068" mass="121593">MAAELQPEWISCLPSSWSYGVTRDGRVFFANEEGKSTTWLHPVSGEAVITGHRKTPDLPTGWEEGYTFEGARCFINHNERKVTCKHPVSGLPSQDNCIFVINEQSASKVPANEKKERPLSTMSEASNYTGDHAANSSSPGGRPSRPSKKIHNFGKRSNSIRRNPSAPVIKRNWLYKQDSTGMKLWKKRWFVLSDLCLFYYRDEKEEGILGSILLPSFHVSMLSVDDHINRKYAFKATHPNMRTYYFCTDTAKEMESWMKVMTDASLVQSDPVKRLDKLKVEQCRPQEINHVANHRTETEIQNNERNREVDREHAAVSSITEEEERKQRDAERYGFQKDGAERERPLTKINSIKLQPAQAAAIKANVTSPQPQTEVDRPHHSPQVNGSGEQRPANGTGVPPQQSPPHEPDRSLSRTSSMHQLEQWVRTQRGRNQDDDTRSITSYQTLPRNMPSHRVPYMPHYGDGYCSMPRNSIAQRDSICSISPSVYDQAMGLSLVEKRRSMRDDTMWQLYEWQQRQAYTRQSGLYSNMASPKTMINLSEHAAPSHSIPPSPSHGSLSMYGGYSPMRSYNMGNTRSEISSPIYRRDMSVDRRQRPPYAYPPDRRSMPAGIPIQTITAQSLQGKTPEELTLLLIKLRRQQAELNSIREHTVAQLMQLNMDGDNPKNDILSHHLQRNLMYLDNQTKLSRLCEQDKVVRIQEDKLQQLYREKHTLETALLSASQEIELGSDNPAAMQSIIQQRDLLQSGLLSTCREVSRVTAELERLWREYDRMEGDVTLAKNNLLEQLEALGSPQTEPPSQQHVRIQKELWRIQDVMEALNKHKAQRNALDGMSFYGPKTNFSKHKNEGPDYRLYKSEPELTTVAEVDESNGEDRSEHPSDREHVGNKGMSYPVGIVPPRTKSPVPDSSSIASYVTLRKSKKPDPRTERPRSAVEQQLCAAESSRPRMSVEEQLERIRRHQQGALREKKRSLSLRGSSQENTPSRSHSFTKENHFRNTQVLADMQNVLPSLALSPEEETEEEVTVQEKEKMINISYELAAEASKRSKLVAGTSLERQEGGGGVVGSNKCM</sequence>
<dbReference type="CDD" id="cd00201">
    <property type="entry name" value="WW"/>
    <property type="match status" value="1"/>
</dbReference>
<dbReference type="GO" id="GO:0070273">
    <property type="term" value="F:phosphatidylinositol-4-phosphate binding"/>
    <property type="evidence" value="ECO:0007669"/>
    <property type="project" value="TreeGrafter"/>
</dbReference>
<proteinExistence type="predicted"/>
<dbReference type="InterPro" id="IPR001202">
    <property type="entry name" value="WW_dom"/>
</dbReference>
<dbReference type="InterPro" id="IPR036020">
    <property type="entry name" value="WW_dom_sf"/>
</dbReference>
<keyword evidence="6" id="KW-1185">Reference proteome</keyword>
<evidence type="ECO:0000259" key="4">
    <source>
        <dbReference type="PROSITE" id="PS50020"/>
    </source>
</evidence>
<dbReference type="GO" id="GO:0080025">
    <property type="term" value="F:phosphatidylinositol-3,5-bisphosphate binding"/>
    <property type="evidence" value="ECO:0007669"/>
    <property type="project" value="TreeGrafter"/>
</dbReference>
<feature type="region of interest" description="Disordered" evidence="2">
    <location>
        <begin position="292"/>
        <end position="454"/>
    </location>
</feature>
<feature type="compositionally biased region" description="Basic and acidic residues" evidence="2">
    <location>
        <begin position="942"/>
        <end position="954"/>
    </location>
</feature>
<dbReference type="GO" id="GO:0032266">
    <property type="term" value="F:phosphatidylinositol-3-phosphate binding"/>
    <property type="evidence" value="ECO:0007669"/>
    <property type="project" value="TreeGrafter"/>
</dbReference>
<dbReference type="GO" id="GO:0010314">
    <property type="term" value="F:phosphatidylinositol-5-phosphate binding"/>
    <property type="evidence" value="ECO:0007669"/>
    <property type="project" value="TreeGrafter"/>
</dbReference>
<dbReference type="OMA" id="ETHHVAN"/>
<evidence type="ECO:0000313" key="6">
    <source>
        <dbReference type="Proteomes" id="UP000261340"/>
    </source>
</evidence>
<dbReference type="InterPro" id="IPR057971">
    <property type="entry name" value="PKHA4-7_TBCA"/>
</dbReference>
<dbReference type="GO" id="GO:0005829">
    <property type="term" value="C:cytosol"/>
    <property type="evidence" value="ECO:0007669"/>
    <property type="project" value="TreeGrafter"/>
</dbReference>
<dbReference type="InterPro" id="IPR011993">
    <property type="entry name" value="PH-like_dom_sf"/>
</dbReference>
<name>A0A3Q0SLP9_AMPCI</name>
<dbReference type="Pfam" id="PF00169">
    <property type="entry name" value="PH"/>
    <property type="match status" value="1"/>
</dbReference>
<keyword evidence="1" id="KW-0175">Coiled coil</keyword>